<dbReference type="AlphaFoldDB" id="A0AAC8Q4K8"/>
<dbReference type="EMBL" id="CP011509">
    <property type="protein sequence ID" value="AKJ01009.1"/>
    <property type="molecule type" value="Genomic_DNA"/>
</dbReference>
<dbReference type="Proteomes" id="UP000035579">
    <property type="component" value="Chromosome"/>
</dbReference>
<dbReference type="NCBIfam" id="TIGR02265">
    <property type="entry name" value="Mxa_TIGR02265"/>
    <property type="match status" value="1"/>
</dbReference>
<evidence type="ECO:0000313" key="4">
    <source>
        <dbReference type="Proteomes" id="UP000256345"/>
    </source>
</evidence>
<evidence type="ECO:0000313" key="1">
    <source>
        <dbReference type="EMBL" id="AKJ01009.1"/>
    </source>
</evidence>
<dbReference type="Proteomes" id="UP000256345">
    <property type="component" value="Unassembled WGS sequence"/>
</dbReference>
<keyword evidence="4" id="KW-1185">Reference proteome</keyword>
<evidence type="ECO:0000313" key="2">
    <source>
        <dbReference type="EMBL" id="REG26174.1"/>
    </source>
</evidence>
<dbReference type="InterPro" id="IPR011751">
    <property type="entry name" value="Mxa_paralog_2265"/>
</dbReference>
<dbReference type="Pfam" id="PF09536">
    <property type="entry name" value="DUF2378"/>
    <property type="match status" value="1"/>
</dbReference>
<reference evidence="2 4" key="2">
    <citation type="submission" date="2018-08" db="EMBL/GenBank/DDBJ databases">
        <title>Genomic Encyclopedia of Archaeal and Bacterial Type Strains, Phase II (KMG-II): from individual species to whole genera.</title>
        <authorList>
            <person name="Goeker M."/>
        </authorList>
    </citation>
    <scope>NUCLEOTIDE SEQUENCE [LARGE SCALE GENOMIC DNA]</scope>
    <source>
        <strain evidence="2 4">DSM 2261</strain>
    </source>
</reference>
<protein>
    <submittedName>
        <fullName evidence="2">Uncharacterized protein (TIGR02265 family)</fullName>
    </submittedName>
</protein>
<dbReference type="EMBL" id="QUMU01000012">
    <property type="protein sequence ID" value="REG26174.1"/>
    <property type="molecule type" value="Genomic_DNA"/>
</dbReference>
<sequence length="203" mass="22695">MDTPVPAQPLQLGTDEELKWRLSLISPDDLMRGLFHNSLLDLVRRLEGDEAVKQCLEVCGEARFLDFFNYAHHTYIKLLYASAQRLSDRFGGFERAMWEIGYEGGISFYASAAGKVLILMAQGDPRRLLSNIPTGMQTASKHVELKVTLTGPRSGVLVKHEVMPRQHTEGGLQAMCEVAKVKGAKVTSRALTPTDNEYEVTWE</sequence>
<name>A0AAC8Q4K8_9BACT</name>
<evidence type="ECO:0000313" key="3">
    <source>
        <dbReference type="Proteomes" id="UP000035579"/>
    </source>
</evidence>
<dbReference type="RefSeq" id="WP_047855694.1">
    <property type="nucleotide sequence ID" value="NZ_CP011509.1"/>
</dbReference>
<dbReference type="KEGG" id="age:AA314_02635"/>
<organism evidence="1 3">
    <name type="scientific">Archangium gephyra</name>
    <dbReference type="NCBI Taxonomy" id="48"/>
    <lineage>
        <taxon>Bacteria</taxon>
        <taxon>Pseudomonadati</taxon>
        <taxon>Myxococcota</taxon>
        <taxon>Myxococcia</taxon>
        <taxon>Myxococcales</taxon>
        <taxon>Cystobacterineae</taxon>
        <taxon>Archangiaceae</taxon>
        <taxon>Archangium</taxon>
    </lineage>
</organism>
<gene>
    <name evidence="1" type="ORF">AA314_02635</name>
    <name evidence="2" type="ORF">ATI61_112269</name>
</gene>
<proteinExistence type="predicted"/>
<reference evidence="1 3" key="1">
    <citation type="submission" date="2015-05" db="EMBL/GenBank/DDBJ databases">
        <title>Genome assembly of Archangium gephyra DSM 2261.</title>
        <authorList>
            <person name="Sharma G."/>
            <person name="Subramanian S."/>
        </authorList>
    </citation>
    <scope>NUCLEOTIDE SEQUENCE [LARGE SCALE GENOMIC DNA]</scope>
    <source>
        <strain evidence="1 3">DSM 2261</strain>
    </source>
</reference>
<accession>A0AAC8Q4K8</accession>